<sequence length="143" mass="16241">MNDNLLKPFREILIVDDAFDVRIMLKEILKSLSITQVDEASSKDDLYTKLEHFNYRLVFLDIELSAKKTDENGLSALKYIKANFPNVRVIIISAHHTAENVRQAIVSGADGFVVKPFSIRKITDIIFKYCPSASLRDKAHDGE</sequence>
<evidence type="ECO:0000313" key="4">
    <source>
        <dbReference type="EMBL" id="WMS86237.1"/>
    </source>
</evidence>
<organism evidence="4 5">
    <name type="scientific">Pleionea litopenaei</name>
    <dbReference type="NCBI Taxonomy" id="3070815"/>
    <lineage>
        <taxon>Bacteria</taxon>
        <taxon>Pseudomonadati</taxon>
        <taxon>Pseudomonadota</taxon>
        <taxon>Gammaproteobacteria</taxon>
        <taxon>Oceanospirillales</taxon>
        <taxon>Pleioneaceae</taxon>
        <taxon>Pleionea</taxon>
    </lineage>
</organism>
<dbReference type="PANTHER" id="PTHR44591:SF3">
    <property type="entry name" value="RESPONSE REGULATORY DOMAIN-CONTAINING PROTEIN"/>
    <property type="match status" value="1"/>
</dbReference>
<dbReference type="EMBL" id="CP133548">
    <property type="protein sequence ID" value="WMS86237.1"/>
    <property type="molecule type" value="Genomic_DNA"/>
</dbReference>
<reference evidence="4 5" key="1">
    <citation type="submission" date="2023-08" db="EMBL/GenBank/DDBJ databases">
        <title>Pleionea litopenaei sp. nov., isolated from stomach of juvenile Litopenaeus vannamei.</title>
        <authorList>
            <person name="Rho A.M."/>
            <person name="Hwang C.Y."/>
        </authorList>
    </citation>
    <scope>NUCLEOTIDE SEQUENCE [LARGE SCALE GENOMIC DNA]</scope>
    <source>
        <strain evidence="4 5">HL-JVS1</strain>
    </source>
</reference>
<dbReference type="CDD" id="cd00156">
    <property type="entry name" value="REC"/>
    <property type="match status" value="1"/>
</dbReference>
<dbReference type="InterPro" id="IPR001789">
    <property type="entry name" value="Sig_transdc_resp-reg_receiver"/>
</dbReference>
<dbReference type="PANTHER" id="PTHR44591">
    <property type="entry name" value="STRESS RESPONSE REGULATOR PROTEIN 1"/>
    <property type="match status" value="1"/>
</dbReference>
<protein>
    <submittedName>
        <fullName evidence="4">Response regulator</fullName>
    </submittedName>
</protein>
<dbReference type="SUPFAM" id="SSF52172">
    <property type="entry name" value="CheY-like"/>
    <property type="match status" value="1"/>
</dbReference>
<keyword evidence="1 2" id="KW-0597">Phosphoprotein</keyword>
<name>A0AA51RRJ2_9GAMM</name>
<dbReference type="PROSITE" id="PS50110">
    <property type="entry name" value="RESPONSE_REGULATORY"/>
    <property type="match status" value="1"/>
</dbReference>
<evidence type="ECO:0000256" key="2">
    <source>
        <dbReference type="PROSITE-ProRule" id="PRU00169"/>
    </source>
</evidence>
<gene>
    <name evidence="4" type="ORF">Q9312_13510</name>
</gene>
<dbReference type="Pfam" id="PF00072">
    <property type="entry name" value="Response_reg"/>
    <property type="match status" value="1"/>
</dbReference>
<feature type="modified residue" description="4-aspartylphosphate" evidence="2">
    <location>
        <position position="61"/>
    </location>
</feature>
<dbReference type="SMART" id="SM00448">
    <property type="entry name" value="REC"/>
    <property type="match status" value="1"/>
</dbReference>
<dbReference type="Gene3D" id="3.40.50.2300">
    <property type="match status" value="1"/>
</dbReference>
<dbReference type="InterPro" id="IPR011006">
    <property type="entry name" value="CheY-like_superfamily"/>
</dbReference>
<keyword evidence="5" id="KW-1185">Reference proteome</keyword>
<evidence type="ECO:0000259" key="3">
    <source>
        <dbReference type="PROSITE" id="PS50110"/>
    </source>
</evidence>
<dbReference type="Proteomes" id="UP001239782">
    <property type="component" value="Chromosome"/>
</dbReference>
<evidence type="ECO:0000256" key="1">
    <source>
        <dbReference type="ARBA" id="ARBA00022553"/>
    </source>
</evidence>
<evidence type="ECO:0000313" key="5">
    <source>
        <dbReference type="Proteomes" id="UP001239782"/>
    </source>
</evidence>
<dbReference type="GO" id="GO:0000160">
    <property type="term" value="P:phosphorelay signal transduction system"/>
    <property type="evidence" value="ECO:0007669"/>
    <property type="project" value="InterPro"/>
</dbReference>
<dbReference type="AlphaFoldDB" id="A0AA51RRJ2"/>
<dbReference type="InterPro" id="IPR050595">
    <property type="entry name" value="Bact_response_regulator"/>
</dbReference>
<accession>A0AA51RRJ2</accession>
<dbReference type="RefSeq" id="WP_309201389.1">
    <property type="nucleotide sequence ID" value="NZ_CP133548.1"/>
</dbReference>
<proteinExistence type="predicted"/>
<dbReference type="KEGG" id="plei:Q9312_13510"/>
<feature type="domain" description="Response regulatory" evidence="3">
    <location>
        <begin position="11"/>
        <end position="130"/>
    </location>
</feature>